<keyword evidence="3" id="KW-1185">Reference proteome</keyword>
<dbReference type="EMBL" id="GL378350">
    <property type="protein sequence ID" value="EFJ46468.1"/>
    <property type="molecule type" value="Genomic_DNA"/>
</dbReference>
<dbReference type="AlphaFoldDB" id="D8U0Z4"/>
<accession>D8U0Z4</accession>
<evidence type="ECO:0000256" key="1">
    <source>
        <dbReference type="SAM" id="MobiDB-lite"/>
    </source>
</evidence>
<dbReference type="GeneID" id="9628576"/>
<sequence>MSPEVPGSKLSGSKILPTVEAQHHPAYGISGPPKPSAGSWGDYYRQSACDTRSNGHTGHITEADFNTFFGITLVTANVRFWPHPQAASIPLGINPQFYGYVGFFTPNLFLAWFEFHFLRQYYETPIEAAVDVVRDVHTHFRSTNRFLAELASRDDPYLAAFVHQNYVPPDTGLKDIHPEQSSTSHPSATPCPPSTHPTSSS</sequence>
<gene>
    <name evidence="2" type="ORF">VOLCADRAFT_92965</name>
</gene>
<dbReference type="Proteomes" id="UP000001058">
    <property type="component" value="Unassembled WGS sequence"/>
</dbReference>
<evidence type="ECO:0000313" key="3">
    <source>
        <dbReference type="Proteomes" id="UP000001058"/>
    </source>
</evidence>
<proteinExistence type="predicted"/>
<organism evidence="3">
    <name type="scientific">Volvox carteri f. nagariensis</name>
    <dbReference type="NCBI Taxonomy" id="3068"/>
    <lineage>
        <taxon>Eukaryota</taxon>
        <taxon>Viridiplantae</taxon>
        <taxon>Chlorophyta</taxon>
        <taxon>core chlorophytes</taxon>
        <taxon>Chlorophyceae</taxon>
        <taxon>CS clade</taxon>
        <taxon>Chlamydomonadales</taxon>
        <taxon>Volvocaceae</taxon>
        <taxon>Volvox</taxon>
    </lineage>
</organism>
<feature type="region of interest" description="Disordered" evidence="1">
    <location>
        <begin position="171"/>
        <end position="201"/>
    </location>
</feature>
<dbReference type="InParanoid" id="D8U0Z4"/>
<dbReference type="OrthoDB" id="543629at2759"/>
<name>D8U0Z4_VOLCA</name>
<evidence type="ECO:0000313" key="2">
    <source>
        <dbReference type="EMBL" id="EFJ46468.1"/>
    </source>
</evidence>
<protein>
    <submittedName>
        <fullName evidence="2">Uncharacterized protein</fullName>
    </submittedName>
</protein>
<reference evidence="2 3" key="1">
    <citation type="journal article" date="2010" name="Science">
        <title>Genomic analysis of organismal complexity in the multicellular green alga Volvox carteri.</title>
        <authorList>
            <person name="Prochnik S.E."/>
            <person name="Umen J."/>
            <person name="Nedelcu A.M."/>
            <person name="Hallmann A."/>
            <person name="Miller S.M."/>
            <person name="Nishii I."/>
            <person name="Ferris P."/>
            <person name="Kuo A."/>
            <person name="Mitros T."/>
            <person name="Fritz-Laylin L.K."/>
            <person name="Hellsten U."/>
            <person name="Chapman J."/>
            <person name="Simakov O."/>
            <person name="Rensing S.A."/>
            <person name="Terry A."/>
            <person name="Pangilinan J."/>
            <person name="Kapitonov V."/>
            <person name="Jurka J."/>
            <person name="Salamov A."/>
            <person name="Shapiro H."/>
            <person name="Schmutz J."/>
            <person name="Grimwood J."/>
            <person name="Lindquist E."/>
            <person name="Lucas S."/>
            <person name="Grigoriev I.V."/>
            <person name="Schmitt R."/>
            <person name="Kirk D."/>
            <person name="Rokhsar D.S."/>
        </authorList>
    </citation>
    <scope>NUCLEOTIDE SEQUENCE [LARGE SCALE GENOMIC DNA]</scope>
    <source>
        <strain evidence="3">f. Nagariensis / Eve</strain>
    </source>
</reference>
<dbReference type="RefSeq" id="XP_002952325.1">
    <property type="nucleotide sequence ID" value="XM_002952279.1"/>
</dbReference>
<dbReference type="KEGG" id="vcn:VOLCADRAFT_92965"/>